<protein>
    <submittedName>
        <fullName evidence="2">Uncharacterized protein</fullName>
    </submittedName>
</protein>
<dbReference type="RefSeq" id="WP_188830539.1">
    <property type="nucleotide sequence ID" value="NZ_BMMW01000004.1"/>
</dbReference>
<accession>A0A917QQG8</accession>
<reference evidence="2" key="1">
    <citation type="journal article" date="2014" name="Int. J. Syst. Evol. Microbiol.">
        <title>Complete genome sequence of Corynebacterium casei LMG S-19264T (=DSM 44701T), isolated from a smear-ripened cheese.</title>
        <authorList>
            <consortium name="US DOE Joint Genome Institute (JGI-PGF)"/>
            <person name="Walter F."/>
            <person name="Albersmeier A."/>
            <person name="Kalinowski J."/>
            <person name="Ruckert C."/>
        </authorList>
    </citation>
    <scope>NUCLEOTIDE SEQUENCE</scope>
    <source>
        <strain evidence="2">CGMCC 4.7278</strain>
    </source>
</reference>
<evidence type="ECO:0000313" key="2">
    <source>
        <dbReference type="EMBL" id="GGK63582.1"/>
    </source>
</evidence>
<sequence>MNQPVIEPPVMGIPREDTMRIALAARTLSGVLRQLREQRGRSAWDDAENVARKTAVLDRHAVTKFSHLDADEWNTAEKEGRIRAERHPDTGMTIRVSSLSHGRFGVQAGWTDNHAEAVFGSEELADRVVDWLRNTGSAEAVDDLRRNADELHATSRPRRYQTLRDVELAQARTWAKEHESDWYRWWEQSYAAADTIDGRRLDENEIIRKWVDATGGRTGTAVGVARRWLKQHDSEWAHNWETEYANCDTRDGRRSLEDEAVRRWRSQSPAGRGRGTDSGKATTESGEQDSDRQNQRTATPLADRLRGRVPDQILDDPRWHVAEDQYTVLTAHGVDPEMLIESVATIDFDSGQVRAPSGFAAWTMREAAKKGNASRTHARTEDDARRLVAEEWLTTADPESPFDRARAAQLVGEINDEFDALLARKYPGILDGDADQARAEADQHDATSTDDYEHSLHDATAPQLADASGSRVFAVDREGAAITVKFAEAPKRQAGTSEDAADHSAGTAQEDTVIDDQQHEVVLAAPAAAQAPLTPPEQDKANARSHRRTPPPAKPAPAPTHNRGRTH</sequence>
<organism evidence="2 3">
    <name type="scientific">Nocardia camponoti</name>
    <dbReference type="NCBI Taxonomy" id="1616106"/>
    <lineage>
        <taxon>Bacteria</taxon>
        <taxon>Bacillati</taxon>
        <taxon>Actinomycetota</taxon>
        <taxon>Actinomycetes</taxon>
        <taxon>Mycobacteriales</taxon>
        <taxon>Nocardiaceae</taxon>
        <taxon>Nocardia</taxon>
    </lineage>
</organism>
<name>A0A917QQG8_9NOCA</name>
<proteinExistence type="predicted"/>
<keyword evidence="3" id="KW-1185">Reference proteome</keyword>
<feature type="region of interest" description="Disordered" evidence="1">
    <location>
        <begin position="491"/>
        <end position="567"/>
    </location>
</feature>
<feature type="region of interest" description="Disordered" evidence="1">
    <location>
        <begin position="435"/>
        <end position="454"/>
    </location>
</feature>
<reference evidence="2" key="2">
    <citation type="submission" date="2020-09" db="EMBL/GenBank/DDBJ databases">
        <authorList>
            <person name="Sun Q."/>
            <person name="Zhou Y."/>
        </authorList>
    </citation>
    <scope>NUCLEOTIDE SEQUENCE</scope>
    <source>
        <strain evidence="2">CGMCC 4.7278</strain>
    </source>
</reference>
<comment type="caution">
    <text evidence="2">The sequence shown here is derived from an EMBL/GenBank/DDBJ whole genome shotgun (WGS) entry which is preliminary data.</text>
</comment>
<evidence type="ECO:0000256" key="1">
    <source>
        <dbReference type="SAM" id="MobiDB-lite"/>
    </source>
</evidence>
<feature type="region of interest" description="Disordered" evidence="1">
    <location>
        <begin position="258"/>
        <end position="308"/>
    </location>
</feature>
<evidence type="ECO:0000313" key="3">
    <source>
        <dbReference type="Proteomes" id="UP000612956"/>
    </source>
</evidence>
<dbReference type="AlphaFoldDB" id="A0A917QQG8"/>
<dbReference type="EMBL" id="BMMW01000004">
    <property type="protein sequence ID" value="GGK63582.1"/>
    <property type="molecule type" value="Genomic_DNA"/>
</dbReference>
<dbReference type="Proteomes" id="UP000612956">
    <property type="component" value="Unassembled WGS sequence"/>
</dbReference>
<gene>
    <name evidence="2" type="ORF">GCM10011591_39750</name>
</gene>